<sequence>MTATVNTYRTTNQKLTHVIFDTDEVKEVQIITRIKRKRRPQKTSAEQIRENRKRRRLANENDYLKESSDEAVDLNAAENQNLGPDFLENGALSLEFVHFPQNAGPTSSAAYPACIGQNEFQSYRN</sequence>
<organism evidence="2 3">
    <name type="scientific">Streblomastix strix</name>
    <dbReference type="NCBI Taxonomy" id="222440"/>
    <lineage>
        <taxon>Eukaryota</taxon>
        <taxon>Metamonada</taxon>
        <taxon>Preaxostyla</taxon>
        <taxon>Oxymonadida</taxon>
        <taxon>Streblomastigidae</taxon>
        <taxon>Streblomastix</taxon>
    </lineage>
</organism>
<proteinExistence type="predicted"/>
<gene>
    <name evidence="2" type="ORF">EZS28_011133</name>
</gene>
<protein>
    <submittedName>
        <fullName evidence="2">Uncharacterized protein</fullName>
    </submittedName>
</protein>
<evidence type="ECO:0000256" key="1">
    <source>
        <dbReference type="SAM" id="MobiDB-lite"/>
    </source>
</evidence>
<evidence type="ECO:0000313" key="2">
    <source>
        <dbReference type="EMBL" id="KAA6393341.1"/>
    </source>
</evidence>
<name>A0A5J4WEK9_9EUKA</name>
<dbReference type="Proteomes" id="UP000324800">
    <property type="component" value="Unassembled WGS sequence"/>
</dbReference>
<accession>A0A5J4WEK9</accession>
<feature type="compositionally biased region" description="Basic and acidic residues" evidence="1">
    <location>
        <begin position="57"/>
        <end position="68"/>
    </location>
</feature>
<dbReference type="AlphaFoldDB" id="A0A5J4WEK9"/>
<evidence type="ECO:0000313" key="3">
    <source>
        <dbReference type="Proteomes" id="UP000324800"/>
    </source>
</evidence>
<dbReference type="EMBL" id="SNRW01002261">
    <property type="protein sequence ID" value="KAA6393341.1"/>
    <property type="molecule type" value="Genomic_DNA"/>
</dbReference>
<comment type="caution">
    <text evidence="2">The sequence shown here is derived from an EMBL/GenBank/DDBJ whole genome shotgun (WGS) entry which is preliminary data.</text>
</comment>
<reference evidence="2 3" key="1">
    <citation type="submission" date="2019-03" db="EMBL/GenBank/DDBJ databases">
        <title>Single cell metagenomics reveals metabolic interactions within the superorganism composed of flagellate Streblomastix strix and complex community of Bacteroidetes bacteria on its surface.</title>
        <authorList>
            <person name="Treitli S.C."/>
            <person name="Kolisko M."/>
            <person name="Husnik F."/>
            <person name="Keeling P."/>
            <person name="Hampl V."/>
        </authorList>
    </citation>
    <scope>NUCLEOTIDE SEQUENCE [LARGE SCALE GENOMIC DNA]</scope>
    <source>
        <strain evidence="2">ST1C</strain>
    </source>
</reference>
<feature type="region of interest" description="Disordered" evidence="1">
    <location>
        <begin position="35"/>
        <end position="70"/>
    </location>
</feature>